<name>A0A644V7M5_9ZZZZ</name>
<keyword evidence="4 7" id="KW-1133">Transmembrane helix</keyword>
<feature type="transmembrane region" description="Helical" evidence="7">
    <location>
        <begin position="192"/>
        <end position="214"/>
    </location>
</feature>
<dbReference type="GO" id="GO:0005886">
    <property type="term" value="C:plasma membrane"/>
    <property type="evidence" value="ECO:0007669"/>
    <property type="project" value="TreeGrafter"/>
</dbReference>
<evidence type="ECO:0000313" key="8">
    <source>
        <dbReference type="EMBL" id="MPL87356.1"/>
    </source>
</evidence>
<gene>
    <name evidence="8" type="primary">focA_6</name>
    <name evidence="8" type="ORF">SDC9_33356</name>
</gene>
<comment type="subcellular location">
    <subcellularLocation>
        <location evidence="1">Membrane</location>
        <topology evidence="1">Multi-pass membrane protein</topology>
    </subcellularLocation>
</comment>
<protein>
    <submittedName>
        <fullName evidence="8">Putative formate transporter 1</fullName>
    </submittedName>
</protein>
<feature type="transmembrane region" description="Helical" evidence="7">
    <location>
        <begin position="28"/>
        <end position="50"/>
    </location>
</feature>
<reference evidence="8" key="1">
    <citation type="submission" date="2019-08" db="EMBL/GenBank/DDBJ databases">
        <authorList>
            <person name="Kucharzyk K."/>
            <person name="Murdoch R.W."/>
            <person name="Higgins S."/>
            <person name="Loffler F."/>
        </authorList>
    </citation>
    <scope>NUCLEOTIDE SEQUENCE</scope>
</reference>
<evidence type="ECO:0000256" key="2">
    <source>
        <dbReference type="ARBA" id="ARBA00022448"/>
    </source>
</evidence>
<dbReference type="PANTHER" id="PTHR30520:SF6">
    <property type="entry name" value="FORMATE_NITRATE FAMILY TRANSPORTER (EUROFUNG)"/>
    <property type="match status" value="1"/>
</dbReference>
<dbReference type="NCBIfam" id="TIGR00790">
    <property type="entry name" value="fnt"/>
    <property type="match status" value="1"/>
</dbReference>
<evidence type="ECO:0000256" key="5">
    <source>
        <dbReference type="ARBA" id="ARBA00023136"/>
    </source>
</evidence>
<comment type="caution">
    <text evidence="8">The sequence shown here is derived from an EMBL/GenBank/DDBJ whole genome shotgun (WGS) entry which is preliminary data.</text>
</comment>
<dbReference type="GO" id="GO:0015499">
    <property type="term" value="F:formate transmembrane transporter activity"/>
    <property type="evidence" value="ECO:0007669"/>
    <property type="project" value="TreeGrafter"/>
</dbReference>
<evidence type="ECO:0000256" key="6">
    <source>
        <dbReference type="ARBA" id="ARBA00049660"/>
    </source>
</evidence>
<evidence type="ECO:0000256" key="4">
    <source>
        <dbReference type="ARBA" id="ARBA00022989"/>
    </source>
</evidence>
<dbReference type="FunFam" id="1.20.1080.10:FF:000011">
    <property type="entry name" value="Formate family transporter"/>
    <property type="match status" value="1"/>
</dbReference>
<dbReference type="AlphaFoldDB" id="A0A644V7M5"/>
<feature type="transmembrane region" description="Helical" evidence="7">
    <location>
        <begin position="158"/>
        <end position="180"/>
    </location>
</feature>
<dbReference type="InterPro" id="IPR000292">
    <property type="entry name" value="For/NO2_transpt"/>
</dbReference>
<keyword evidence="5 7" id="KW-0472">Membrane</keyword>
<organism evidence="8">
    <name type="scientific">bioreactor metagenome</name>
    <dbReference type="NCBI Taxonomy" id="1076179"/>
    <lineage>
        <taxon>unclassified sequences</taxon>
        <taxon>metagenomes</taxon>
        <taxon>ecological metagenomes</taxon>
    </lineage>
</organism>
<evidence type="ECO:0000256" key="1">
    <source>
        <dbReference type="ARBA" id="ARBA00004141"/>
    </source>
</evidence>
<keyword evidence="3 7" id="KW-0812">Transmembrane</keyword>
<feature type="transmembrane region" description="Helical" evidence="7">
    <location>
        <begin position="70"/>
        <end position="93"/>
    </location>
</feature>
<comment type="similarity">
    <text evidence="6">Belongs to the FNT transporter (TC 1.A.16) family.</text>
</comment>
<evidence type="ECO:0000256" key="3">
    <source>
        <dbReference type="ARBA" id="ARBA00022692"/>
    </source>
</evidence>
<accession>A0A644V7M5</accession>
<dbReference type="Pfam" id="PF01226">
    <property type="entry name" value="Form_Nir_trans"/>
    <property type="match status" value="1"/>
</dbReference>
<dbReference type="EMBL" id="VSSQ01000237">
    <property type="protein sequence ID" value="MPL87356.1"/>
    <property type="molecule type" value="Genomic_DNA"/>
</dbReference>
<evidence type="ECO:0000256" key="7">
    <source>
        <dbReference type="SAM" id="Phobius"/>
    </source>
</evidence>
<feature type="transmembrane region" description="Helical" evidence="7">
    <location>
        <begin position="114"/>
        <end position="138"/>
    </location>
</feature>
<dbReference type="InterPro" id="IPR023271">
    <property type="entry name" value="Aquaporin-like"/>
</dbReference>
<keyword evidence="2" id="KW-0813">Transport</keyword>
<feature type="transmembrane region" description="Helical" evidence="7">
    <location>
        <begin position="234"/>
        <end position="256"/>
    </location>
</feature>
<sequence>MNYNSPKEIVEIVSDVAKAKSSTSVSKTLVLAFLAGAYIAIGGLLAVIIGGGIPGIAAENPGIQRFLMGAAFPIGLMLCTLAGADLFTGNTAYFIPPVMSRKLSLGSLTRNWTLVYIGNFIGSLFVAYFMVTLTGIFAKSPWLDSIYHIAEMKTSASFGVVMLKGVGANWLVALAMWMAYASKDTTGKMLGIWFPVMAFVAIGFEHSIANMFFIPAAIFNGAPVTWAEFIFSNLIPATIGNILGGTVLVGLLYWFVYKKVID</sequence>
<dbReference type="Gene3D" id="1.20.1080.10">
    <property type="entry name" value="Glycerol uptake facilitator protein"/>
    <property type="match status" value="1"/>
</dbReference>
<proteinExistence type="inferred from homology"/>
<dbReference type="PANTHER" id="PTHR30520">
    <property type="entry name" value="FORMATE TRANSPORTER-RELATED"/>
    <property type="match status" value="1"/>
</dbReference>